<dbReference type="AlphaFoldDB" id="A0A6M4H057"/>
<feature type="transmembrane region" description="Helical" evidence="1">
    <location>
        <begin position="38"/>
        <end position="56"/>
    </location>
</feature>
<keyword evidence="3" id="KW-1185">Reference proteome</keyword>
<gene>
    <name evidence="2" type="ORF">DSM104443_03983</name>
</gene>
<protein>
    <submittedName>
        <fullName evidence="2">Uncharacterized protein</fullName>
    </submittedName>
</protein>
<reference evidence="2 3" key="1">
    <citation type="submission" date="2020-04" db="EMBL/GenBank/DDBJ databases">
        <title>Usitatibacter rugosus gen. nov., sp. nov. and Usitatibacter palustris sp. nov., novel members of Usitatibacteraceae fam. nov. within the order Nitrosomonadales isolated from soil.</title>
        <authorList>
            <person name="Huber K.J."/>
            <person name="Neumann-Schaal M."/>
            <person name="Geppert A."/>
            <person name="Luckner M."/>
            <person name="Wanner G."/>
            <person name="Overmann J."/>
        </authorList>
    </citation>
    <scope>NUCLEOTIDE SEQUENCE [LARGE SCALE GENOMIC DNA]</scope>
    <source>
        <strain evidence="2 3">0125_3</strain>
    </source>
</reference>
<dbReference type="KEGG" id="uru:DSM104443_03983"/>
<dbReference type="Proteomes" id="UP000501534">
    <property type="component" value="Chromosome"/>
</dbReference>
<evidence type="ECO:0000313" key="3">
    <source>
        <dbReference type="Proteomes" id="UP000501534"/>
    </source>
</evidence>
<keyword evidence="1" id="KW-0472">Membrane</keyword>
<feature type="transmembrane region" description="Helical" evidence="1">
    <location>
        <begin position="160"/>
        <end position="181"/>
    </location>
</feature>
<sequence length="212" mass="23901">MTRLTLRRYRLVVPGVLLYLTFMPLVRGELSLDSLLAVDIAALAGTAGVFVVGYIYRLLRLRDLIFGWYVYEIQANLRDGLTQPFLETAFGRAVRDMDPSRVMPVFYHFVDNDESLKSKTNEIYENGLSLSSCADLFVVSAFGVVAYLVGYLWFHTQEYFFAAVIFLSLCILSQMFGALALSRHKRLGSEQVEVIRVIHSAALAERLRALAG</sequence>
<proteinExistence type="predicted"/>
<organism evidence="2 3">
    <name type="scientific">Usitatibacter rugosus</name>
    <dbReference type="NCBI Taxonomy" id="2732067"/>
    <lineage>
        <taxon>Bacteria</taxon>
        <taxon>Pseudomonadati</taxon>
        <taxon>Pseudomonadota</taxon>
        <taxon>Betaproteobacteria</taxon>
        <taxon>Nitrosomonadales</taxon>
        <taxon>Usitatibacteraceae</taxon>
        <taxon>Usitatibacter</taxon>
    </lineage>
</organism>
<evidence type="ECO:0000256" key="1">
    <source>
        <dbReference type="SAM" id="Phobius"/>
    </source>
</evidence>
<keyword evidence="1" id="KW-1133">Transmembrane helix</keyword>
<accession>A0A6M4H057</accession>
<dbReference type="EMBL" id="CP053069">
    <property type="protein sequence ID" value="QJR12889.1"/>
    <property type="molecule type" value="Genomic_DNA"/>
</dbReference>
<name>A0A6M4H057_9PROT</name>
<feature type="transmembrane region" description="Helical" evidence="1">
    <location>
        <begin position="136"/>
        <end position="154"/>
    </location>
</feature>
<evidence type="ECO:0000313" key="2">
    <source>
        <dbReference type="EMBL" id="QJR12889.1"/>
    </source>
</evidence>
<keyword evidence="1" id="KW-0812">Transmembrane</keyword>